<reference evidence="4" key="2">
    <citation type="submission" date="2010-05" db="EMBL/GenBank/DDBJ databases">
        <title>The genome sequence of Magnaporthe poae strain ATCC 64411.</title>
        <authorList>
            <person name="Ma L.-J."/>
            <person name="Dead R."/>
            <person name="Young S."/>
            <person name="Zeng Q."/>
            <person name="Koehrsen M."/>
            <person name="Alvarado L."/>
            <person name="Berlin A."/>
            <person name="Chapman S.B."/>
            <person name="Chen Z."/>
            <person name="Freedman E."/>
            <person name="Gellesch M."/>
            <person name="Goldberg J."/>
            <person name="Griggs A."/>
            <person name="Gujja S."/>
            <person name="Heilman E.R."/>
            <person name="Heiman D."/>
            <person name="Hepburn T."/>
            <person name="Howarth C."/>
            <person name="Jen D."/>
            <person name="Larson L."/>
            <person name="Mehta T."/>
            <person name="Neiman D."/>
            <person name="Pearson M."/>
            <person name="Roberts A."/>
            <person name="Saif S."/>
            <person name="Shea T."/>
            <person name="Shenoy N."/>
            <person name="Sisk P."/>
            <person name="Stolte C."/>
            <person name="Sykes S."/>
            <person name="Walk T."/>
            <person name="White J."/>
            <person name="Yandava C."/>
            <person name="Haas B."/>
            <person name="Nusbaum C."/>
            <person name="Birren B."/>
        </authorList>
    </citation>
    <scope>NUCLEOTIDE SEQUENCE [LARGE SCALE GENOMIC DNA]</scope>
    <source>
        <strain evidence="4">ATCC 64411 / 73-15</strain>
    </source>
</reference>
<keyword evidence="1" id="KW-0732">Signal</keyword>
<dbReference type="EMBL" id="GL876976">
    <property type="protein sequence ID" value="KLU90921.1"/>
    <property type="molecule type" value="Genomic_DNA"/>
</dbReference>
<sequence>MKLQNLPLSALVFAVVAPGTLAAFSCAEGTRARCCDNILQRMGGRIVIADGCNPATLDPSAGVPGAYTCGSNKVEFCNMLSLPTDTLLPLAASYLGYTRCSHNITVGTFSSCGLGPVSVVQS</sequence>
<dbReference type="Proteomes" id="UP000011715">
    <property type="component" value="Unassembled WGS sequence"/>
</dbReference>
<evidence type="ECO:0000313" key="2">
    <source>
        <dbReference type="EMBL" id="KLU90921.1"/>
    </source>
</evidence>
<protein>
    <recommendedName>
        <fullName evidence="5">Hydrophobin</fullName>
    </recommendedName>
</protein>
<evidence type="ECO:0008006" key="5">
    <source>
        <dbReference type="Google" id="ProtNLM"/>
    </source>
</evidence>
<reference evidence="3" key="5">
    <citation type="submission" date="2015-06" db="UniProtKB">
        <authorList>
            <consortium name="EnsemblFungi"/>
        </authorList>
    </citation>
    <scope>IDENTIFICATION</scope>
    <source>
        <strain evidence="3">ATCC 64411</strain>
    </source>
</reference>
<keyword evidence="4" id="KW-1185">Reference proteome</keyword>
<name>A0A0C4E9Z4_MAGP6</name>
<dbReference type="PROSITE" id="PS51257">
    <property type="entry name" value="PROKAR_LIPOPROTEIN"/>
    <property type="match status" value="1"/>
</dbReference>
<evidence type="ECO:0000313" key="4">
    <source>
        <dbReference type="Proteomes" id="UP000011715"/>
    </source>
</evidence>
<evidence type="ECO:0000256" key="1">
    <source>
        <dbReference type="SAM" id="SignalP"/>
    </source>
</evidence>
<reference evidence="2" key="3">
    <citation type="submission" date="2011-03" db="EMBL/GenBank/DDBJ databases">
        <title>Annotation of Magnaporthe poae ATCC 64411.</title>
        <authorList>
            <person name="Ma L.-J."/>
            <person name="Dead R."/>
            <person name="Young S.K."/>
            <person name="Zeng Q."/>
            <person name="Gargeya S."/>
            <person name="Fitzgerald M."/>
            <person name="Haas B."/>
            <person name="Abouelleil A."/>
            <person name="Alvarado L."/>
            <person name="Arachchi H.M."/>
            <person name="Berlin A."/>
            <person name="Brown A."/>
            <person name="Chapman S.B."/>
            <person name="Chen Z."/>
            <person name="Dunbar C."/>
            <person name="Freedman E."/>
            <person name="Gearin G."/>
            <person name="Gellesch M."/>
            <person name="Goldberg J."/>
            <person name="Griggs A."/>
            <person name="Gujja S."/>
            <person name="Heiman D."/>
            <person name="Howarth C."/>
            <person name="Larson L."/>
            <person name="Lui A."/>
            <person name="MacDonald P.J.P."/>
            <person name="Mehta T."/>
            <person name="Montmayeur A."/>
            <person name="Murphy C."/>
            <person name="Neiman D."/>
            <person name="Pearson M."/>
            <person name="Priest M."/>
            <person name="Roberts A."/>
            <person name="Saif S."/>
            <person name="Shea T."/>
            <person name="Shenoy N."/>
            <person name="Sisk P."/>
            <person name="Stolte C."/>
            <person name="Sykes S."/>
            <person name="Yandava C."/>
            <person name="Wortman J."/>
            <person name="Nusbaum C."/>
            <person name="Birren B."/>
        </authorList>
    </citation>
    <scope>NUCLEOTIDE SEQUENCE</scope>
    <source>
        <strain evidence="2">ATCC 64411</strain>
    </source>
</reference>
<proteinExistence type="predicted"/>
<gene>
    <name evidence="2" type="ORF">MAPG_09446</name>
</gene>
<reference evidence="2" key="1">
    <citation type="submission" date="2010-05" db="EMBL/GenBank/DDBJ databases">
        <title>The Genome Sequence of Magnaporthe poae strain ATCC 64411.</title>
        <authorList>
            <consortium name="The Broad Institute Genome Sequencing Platform"/>
            <consortium name="Broad Institute Genome Sequencing Center for Infectious Disease"/>
            <person name="Ma L.-J."/>
            <person name="Dead R."/>
            <person name="Young S."/>
            <person name="Zeng Q."/>
            <person name="Koehrsen M."/>
            <person name="Alvarado L."/>
            <person name="Berlin A."/>
            <person name="Chapman S.B."/>
            <person name="Chen Z."/>
            <person name="Freedman E."/>
            <person name="Gellesch M."/>
            <person name="Goldberg J."/>
            <person name="Griggs A."/>
            <person name="Gujja S."/>
            <person name="Heilman E.R."/>
            <person name="Heiman D."/>
            <person name="Hepburn T."/>
            <person name="Howarth C."/>
            <person name="Jen D."/>
            <person name="Larson L."/>
            <person name="Mehta T."/>
            <person name="Neiman D."/>
            <person name="Pearson M."/>
            <person name="Roberts A."/>
            <person name="Saif S."/>
            <person name="Shea T."/>
            <person name="Shenoy N."/>
            <person name="Sisk P."/>
            <person name="Stolte C."/>
            <person name="Sykes S."/>
            <person name="Walk T."/>
            <person name="White J."/>
            <person name="Yandava C."/>
            <person name="Haas B."/>
            <person name="Nusbaum C."/>
            <person name="Birren B."/>
        </authorList>
    </citation>
    <scope>NUCLEOTIDE SEQUENCE</scope>
    <source>
        <strain evidence="2">ATCC 64411</strain>
    </source>
</reference>
<accession>A0A0C4E9Z4</accession>
<feature type="signal peptide" evidence="1">
    <location>
        <begin position="1"/>
        <end position="22"/>
    </location>
</feature>
<dbReference type="AlphaFoldDB" id="A0A0C4E9Z4"/>
<dbReference type="EnsemblFungi" id="MAPG_09446T0">
    <property type="protein sequence ID" value="MAPG_09446T0"/>
    <property type="gene ID" value="MAPG_09446"/>
</dbReference>
<dbReference type="OrthoDB" id="10388234at2759"/>
<dbReference type="eggNOG" id="ENOG502RN8R">
    <property type="taxonomic scope" value="Eukaryota"/>
</dbReference>
<reference evidence="3" key="4">
    <citation type="journal article" date="2015" name="G3 (Bethesda)">
        <title>Genome sequences of three phytopathogenic species of the Magnaporthaceae family of fungi.</title>
        <authorList>
            <person name="Okagaki L.H."/>
            <person name="Nunes C.C."/>
            <person name="Sailsbery J."/>
            <person name="Clay B."/>
            <person name="Brown D."/>
            <person name="John T."/>
            <person name="Oh Y."/>
            <person name="Young N."/>
            <person name="Fitzgerald M."/>
            <person name="Haas B.J."/>
            <person name="Zeng Q."/>
            <person name="Young S."/>
            <person name="Adiconis X."/>
            <person name="Fan L."/>
            <person name="Levin J.Z."/>
            <person name="Mitchell T.K."/>
            <person name="Okubara P.A."/>
            <person name="Farman M.L."/>
            <person name="Kohn L.M."/>
            <person name="Birren B."/>
            <person name="Ma L.-J."/>
            <person name="Dean R.A."/>
        </authorList>
    </citation>
    <scope>NUCLEOTIDE SEQUENCE</scope>
    <source>
        <strain evidence="3">ATCC 64411 / 73-15</strain>
    </source>
</reference>
<dbReference type="VEuPathDB" id="FungiDB:MAPG_09446"/>
<feature type="chain" id="PRO_5009385858" description="Hydrophobin" evidence="1">
    <location>
        <begin position="23"/>
        <end position="122"/>
    </location>
</feature>
<dbReference type="EMBL" id="ADBL01002413">
    <property type="status" value="NOT_ANNOTATED_CDS"/>
    <property type="molecule type" value="Genomic_DNA"/>
</dbReference>
<evidence type="ECO:0000313" key="3">
    <source>
        <dbReference type="EnsemblFungi" id="MAPG_09446T0"/>
    </source>
</evidence>
<organism evidence="3 4">
    <name type="scientific">Magnaporthiopsis poae (strain ATCC 64411 / 73-15)</name>
    <name type="common">Kentucky bluegrass fungus</name>
    <name type="synonym">Magnaporthe poae</name>
    <dbReference type="NCBI Taxonomy" id="644358"/>
    <lineage>
        <taxon>Eukaryota</taxon>
        <taxon>Fungi</taxon>
        <taxon>Dikarya</taxon>
        <taxon>Ascomycota</taxon>
        <taxon>Pezizomycotina</taxon>
        <taxon>Sordariomycetes</taxon>
        <taxon>Sordariomycetidae</taxon>
        <taxon>Magnaporthales</taxon>
        <taxon>Magnaporthaceae</taxon>
        <taxon>Magnaporthiopsis</taxon>
    </lineage>
</organism>